<dbReference type="GO" id="GO:0003723">
    <property type="term" value="F:RNA binding"/>
    <property type="evidence" value="ECO:0007669"/>
    <property type="project" value="InterPro"/>
</dbReference>
<dbReference type="InterPro" id="IPR005825">
    <property type="entry name" value="Ribosomal_uL24_CS"/>
</dbReference>
<evidence type="ECO:0000256" key="3">
    <source>
        <dbReference type="ARBA" id="ARBA00023274"/>
    </source>
</evidence>
<dbReference type="InterPro" id="IPR014722">
    <property type="entry name" value="Rib_uL2_dom2"/>
</dbReference>
<dbReference type="GO" id="GO:1990904">
    <property type="term" value="C:ribonucleoprotein complex"/>
    <property type="evidence" value="ECO:0007669"/>
    <property type="project" value="UniProtKB-KW"/>
</dbReference>
<dbReference type="RefSeq" id="XP_064664722.1">
    <property type="nucleotide sequence ID" value="XM_064809951.1"/>
</dbReference>
<dbReference type="PANTHER" id="PTHR12903">
    <property type="entry name" value="MITOCHONDRIAL RIBOSOMAL PROTEIN L24"/>
    <property type="match status" value="1"/>
</dbReference>
<comment type="similarity">
    <text evidence="1">Belongs to the universal ribosomal protein uL24 family.</text>
</comment>
<dbReference type="EMBL" id="MU853380">
    <property type="protein sequence ID" value="KAK4107152.1"/>
    <property type="molecule type" value="Genomic_DNA"/>
</dbReference>
<dbReference type="CDD" id="cd06089">
    <property type="entry name" value="KOW_RPL26"/>
    <property type="match status" value="1"/>
</dbReference>
<dbReference type="PROSITE" id="PS01108">
    <property type="entry name" value="RIBOSOMAL_L24"/>
    <property type="match status" value="1"/>
</dbReference>
<dbReference type="GeneID" id="89934075"/>
<dbReference type="GO" id="GO:0006412">
    <property type="term" value="P:translation"/>
    <property type="evidence" value="ECO:0007669"/>
    <property type="project" value="InterPro"/>
</dbReference>
<protein>
    <recommendedName>
        <fullName evidence="4">KOW domain-containing protein</fullName>
    </recommendedName>
</protein>
<reference evidence="5" key="2">
    <citation type="submission" date="2023-05" db="EMBL/GenBank/DDBJ databases">
        <authorList>
            <consortium name="Lawrence Berkeley National Laboratory"/>
            <person name="Steindorff A."/>
            <person name="Hensen N."/>
            <person name="Bonometti L."/>
            <person name="Westerberg I."/>
            <person name="Brannstrom I.O."/>
            <person name="Guillou S."/>
            <person name="Cros-Aarteil S."/>
            <person name="Calhoun S."/>
            <person name="Haridas S."/>
            <person name="Kuo A."/>
            <person name="Mondo S."/>
            <person name="Pangilinan J."/>
            <person name="Riley R."/>
            <person name="Labutti K."/>
            <person name="Andreopoulos B."/>
            <person name="Lipzen A."/>
            <person name="Chen C."/>
            <person name="Yanf M."/>
            <person name="Daum C."/>
            <person name="Ng V."/>
            <person name="Clum A."/>
            <person name="Ohm R."/>
            <person name="Martin F."/>
            <person name="Silar P."/>
            <person name="Natvig D."/>
            <person name="Lalanne C."/>
            <person name="Gautier V."/>
            <person name="Ament-Velasquez S.L."/>
            <person name="Kruys A."/>
            <person name="Hutchinson M.I."/>
            <person name="Powell A.J."/>
            <person name="Barry K."/>
            <person name="Miller A.N."/>
            <person name="Grigoriev I.V."/>
            <person name="Debuchy R."/>
            <person name="Gladieux P."/>
            <person name="Thoren M.H."/>
            <person name="Johannesson H."/>
        </authorList>
    </citation>
    <scope>NUCLEOTIDE SEQUENCE</scope>
    <source>
        <strain evidence="5">CBS 508.74</strain>
    </source>
</reference>
<dbReference type="GO" id="GO:0003735">
    <property type="term" value="F:structural constituent of ribosome"/>
    <property type="evidence" value="ECO:0007669"/>
    <property type="project" value="InterPro"/>
</dbReference>
<keyword evidence="2" id="KW-0689">Ribosomal protein</keyword>
<evidence type="ECO:0000313" key="6">
    <source>
        <dbReference type="Proteomes" id="UP001302812"/>
    </source>
</evidence>
<name>A0AAN6QH71_9PEZI</name>
<dbReference type="GO" id="GO:0005840">
    <property type="term" value="C:ribosome"/>
    <property type="evidence" value="ECO:0007669"/>
    <property type="project" value="UniProtKB-KW"/>
</dbReference>
<dbReference type="InterPro" id="IPR005824">
    <property type="entry name" value="KOW"/>
</dbReference>
<dbReference type="InterPro" id="IPR041988">
    <property type="entry name" value="Ribosomal_uL24_KOW"/>
</dbReference>
<accession>A0AAN6QH71</accession>
<evidence type="ECO:0000256" key="2">
    <source>
        <dbReference type="ARBA" id="ARBA00022980"/>
    </source>
</evidence>
<keyword evidence="3" id="KW-0687">Ribonucleoprotein</keyword>
<dbReference type="Proteomes" id="UP001302812">
    <property type="component" value="Unassembled WGS sequence"/>
</dbReference>
<dbReference type="AlphaFoldDB" id="A0AAN6QH71"/>
<evidence type="ECO:0000259" key="4">
    <source>
        <dbReference type="SMART" id="SM00739"/>
    </source>
</evidence>
<dbReference type="Pfam" id="PF22682">
    <property type="entry name" value="Ribosomal_uL24m-like"/>
    <property type="match status" value="1"/>
</dbReference>
<keyword evidence="6" id="KW-1185">Reference proteome</keyword>
<dbReference type="InterPro" id="IPR008991">
    <property type="entry name" value="Translation_prot_SH3-like_sf"/>
</dbReference>
<dbReference type="Gene3D" id="2.30.30.30">
    <property type="match status" value="1"/>
</dbReference>
<proteinExistence type="inferred from homology"/>
<evidence type="ECO:0000313" key="5">
    <source>
        <dbReference type="EMBL" id="KAK4107152.1"/>
    </source>
</evidence>
<dbReference type="InterPro" id="IPR003256">
    <property type="entry name" value="Ribosomal_uL24"/>
</dbReference>
<gene>
    <name evidence="5" type="ORF">N656DRAFT_524033</name>
</gene>
<organism evidence="5 6">
    <name type="scientific">Canariomyces notabilis</name>
    <dbReference type="NCBI Taxonomy" id="2074819"/>
    <lineage>
        <taxon>Eukaryota</taxon>
        <taxon>Fungi</taxon>
        <taxon>Dikarya</taxon>
        <taxon>Ascomycota</taxon>
        <taxon>Pezizomycotina</taxon>
        <taxon>Sordariomycetes</taxon>
        <taxon>Sordariomycetidae</taxon>
        <taxon>Sordariales</taxon>
        <taxon>Chaetomiaceae</taxon>
        <taxon>Canariomyces</taxon>
    </lineage>
</organism>
<sequence>MDKILRRVRMAERQVARRVKRNQEKTQAAARKKRLEEIARLRRSASLDLNSAIKARHEDLELGPIAPRRDVSQLTPSGAYWGSIAAERLNTPKLTDEQKSARAAWAGGVQYLCLAPGDRVVVLEGPDKGKIATIDKIDRDTMSVELGGADIGFVNAMLPDFLAKQGGKPVVQVKASIPISAIRLVHPITDPQTGVTRDTIIRELQPVGMVHDRPTRKVFWSRLVPGLNVRIPWPKVPPKKHEDYPADTLRLEVEERTFVPTLLRPPMPETVIDELRNRYSKFRTRHTPEYIAKIEAQEAEKKVRKQSVESMLLPVQEYNRKLRELRRQRGKPELTTEMLEKIGEIIVKNKLRRSGDQLTEAGAATTDAQMGRIQSAVAQLSIGAETPGASSGEEQPRAS</sequence>
<comment type="caution">
    <text evidence="5">The sequence shown here is derived from an EMBL/GenBank/DDBJ whole genome shotgun (WGS) entry which is preliminary data.</text>
</comment>
<feature type="domain" description="KOW" evidence="4">
    <location>
        <begin position="113"/>
        <end position="140"/>
    </location>
</feature>
<dbReference type="SUPFAM" id="SSF50104">
    <property type="entry name" value="Translation proteins SH3-like domain"/>
    <property type="match status" value="1"/>
</dbReference>
<reference evidence="5" key="1">
    <citation type="journal article" date="2023" name="Mol. Phylogenet. Evol.">
        <title>Genome-scale phylogeny and comparative genomics of the fungal order Sordariales.</title>
        <authorList>
            <person name="Hensen N."/>
            <person name="Bonometti L."/>
            <person name="Westerberg I."/>
            <person name="Brannstrom I.O."/>
            <person name="Guillou S."/>
            <person name="Cros-Aarteil S."/>
            <person name="Calhoun S."/>
            <person name="Haridas S."/>
            <person name="Kuo A."/>
            <person name="Mondo S."/>
            <person name="Pangilinan J."/>
            <person name="Riley R."/>
            <person name="LaButti K."/>
            <person name="Andreopoulos B."/>
            <person name="Lipzen A."/>
            <person name="Chen C."/>
            <person name="Yan M."/>
            <person name="Daum C."/>
            <person name="Ng V."/>
            <person name="Clum A."/>
            <person name="Steindorff A."/>
            <person name="Ohm R.A."/>
            <person name="Martin F."/>
            <person name="Silar P."/>
            <person name="Natvig D.O."/>
            <person name="Lalanne C."/>
            <person name="Gautier V."/>
            <person name="Ament-Velasquez S.L."/>
            <person name="Kruys A."/>
            <person name="Hutchinson M.I."/>
            <person name="Powell A.J."/>
            <person name="Barry K."/>
            <person name="Miller A.N."/>
            <person name="Grigoriev I.V."/>
            <person name="Debuchy R."/>
            <person name="Gladieux P."/>
            <person name="Hiltunen Thoren M."/>
            <person name="Johannesson H."/>
        </authorList>
    </citation>
    <scope>NUCLEOTIDE SEQUENCE</scope>
    <source>
        <strain evidence="5">CBS 508.74</strain>
    </source>
</reference>
<evidence type="ECO:0000256" key="1">
    <source>
        <dbReference type="ARBA" id="ARBA00010618"/>
    </source>
</evidence>
<dbReference type="SMART" id="SM00739">
    <property type="entry name" value="KOW"/>
    <property type="match status" value="1"/>
</dbReference>